<organism evidence="2 3">
    <name type="scientific">Monilinia fructicola</name>
    <name type="common">Brown rot fungus</name>
    <name type="synonym">Ciboria fructicola</name>
    <dbReference type="NCBI Taxonomy" id="38448"/>
    <lineage>
        <taxon>Eukaryota</taxon>
        <taxon>Fungi</taxon>
        <taxon>Dikarya</taxon>
        <taxon>Ascomycota</taxon>
        <taxon>Pezizomycotina</taxon>
        <taxon>Leotiomycetes</taxon>
        <taxon>Helotiales</taxon>
        <taxon>Sclerotiniaceae</taxon>
        <taxon>Monilinia</taxon>
    </lineage>
</organism>
<gene>
    <name evidence="2" type="ORF">EYC84_010817</name>
</gene>
<feature type="compositionally biased region" description="Polar residues" evidence="1">
    <location>
        <begin position="13"/>
        <end position="23"/>
    </location>
</feature>
<dbReference type="Proteomes" id="UP000322873">
    <property type="component" value="Unassembled WGS sequence"/>
</dbReference>
<evidence type="ECO:0000313" key="2">
    <source>
        <dbReference type="EMBL" id="KAA8565055.1"/>
    </source>
</evidence>
<name>A0A5M9JCV1_MONFR</name>
<dbReference type="EMBL" id="VICG01000014">
    <property type="protein sequence ID" value="KAA8565055.1"/>
    <property type="molecule type" value="Genomic_DNA"/>
</dbReference>
<comment type="caution">
    <text evidence="2">The sequence shown here is derived from an EMBL/GenBank/DDBJ whole genome shotgun (WGS) entry which is preliminary data.</text>
</comment>
<keyword evidence="3" id="KW-1185">Reference proteome</keyword>
<proteinExistence type="predicted"/>
<dbReference type="AlphaFoldDB" id="A0A5M9JCV1"/>
<evidence type="ECO:0000256" key="1">
    <source>
        <dbReference type="SAM" id="MobiDB-lite"/>
    </source>
</evidence>
<protein>
    <submittedName>
        <fullName evidence="2">Uncharacterized protein</fullName>
    </submittedName>
</protein>
<accession>A0A5M9JCV1</accession>
<feature type="region of interest" description="Disordered" evidence="1">
    <location>
        <begin position="1"/>
        <end position="23"/>
    </location>
</feature>
<reference evidence="2 3" key="1">
    <citation type="submission" date="2019-06" db="EMBL/GenBank/DDBJ databases">
        <title>Genome Sequence of the Brown Rot Fungal Pathogen Monilinia fructicola.</title>
        <authorList>
            <person name="De Miccolis Angelini R.M."/>
            <person name="Landi L."/>
            <person name="Abate D."/>
            <person name="Pollastro S."/>
            <person name="Romanazzi G."/>
            <person name="Faretra F."/>
        </authorList>
    </citation>
    <scope>NUCLEOTIDE SEQUENCE [LARGE SCALE GENOMIC DNA]</scope>
    <source>
        <strain evidence="2 3">Mfrc123</strain>
    </source>
</reference>
<sequence>MSTSFSRAPLQLSHAQRSYPNSRSVLGTNSFNQICQSTNVKECDGGGRKEIQEIRAIEELPQLKST</sequence>
<evidence type="ECO:0000313" key="3">
    <source>
        <dbReference type="Proteomes" id="UP000322873"/>
    </source>
</evidence>